<sequence>MNDVQEAQELLNRMSQMQPFPPIIQINKLLGSIAKSSDYATTLSHFRKLHLLGIEVDLYTLSIASNCCCHLNRVDFGISLLCGLFKRSCAPDVTFTTLINGLIIEDRTIEARELFKKLVNNREVEPNVVMYGTIITMLCKTGNTVAAIRLLRIMEERGCKPNTIAYSVIIDSLCKDRMVDDAVSLFIKMKGKGILLDVVAYTSLIHGLCSFGRWKEAMRMLREMLNAGIHPNVHTFNGLVDALYKEGEAKEADEVLEVMIERGVGPDVVTYSMDIVCKAKWMKQGECSIP</sequence>
<name>A0ACC0P6H4_RHOML</name>
<accession>A0ACC0P6H4</accession>
<dbReference type="Proteomes" id="UP001062846">
    <property type="component" value="Chromosome 4"/>
</dbReference>
<dbReference type="EMBL" id="CM046391">
    <property type="protein sequence ID" value="KAI8561100.1"/>
    <property type="molecule type" value="Genomic_DNA"/>
</dbReference>
<keyword evidence="2" id="KW-1185">Reference proteome</keyword>
<gene>
    <name evidence="1" type="ORF">RHMOL_Rhmol04G0310600</name>
</gene>
<protein>
    <submittedName>
        <fullName evidence="1">Uncharacterized protein</fullName>
    </submittedName>
</protein>
<evidence type="ECO:0000313" key="2">
    <source>
        <dbReference type="Proteomes" id="UP001062846"/>
    </source>
</evidence>
<evidence type="ECO:0000313" key="1">
    <source>
        <dbReference type="EMBL" id="KAI8561100.1"/>
    </source>
</evidence>
<comment type="caution">
    <text evidence="1">The sequence shown here is derived from an EMBL/GenBank/DDBJ whole genome shotgun (WGS) entry which is preliminary data.</text>
</comment>
<reference evidence="1" key="1">
    <citation type="submission" date="2022-02" db="EMBL/GenBank/DDBJ databases">
        <title>Plant Genome Project.</title>
        <authorList>
            <person name="Zhang R.-G."/>
        </authorList>
    </citation>
    <scope>NUCLEOTIDE SEQUENCE</scope>
    <source>
        <strain evidence="1">AT1</strain>
    </source>
</reference>
<proteinExistence type="predicted"/>
<organism evidence="1 2">
    <name type="scientific">Rhododendron molle</name>
    <name type="common">Chinese azalea</name>
    <name type="synonym">Azalea mollis</name>
    <dbReference type="NCBI Taxonomy" id="49168"/>
    <lineage>
        <taxon>Eukaryota</taxon>
        <taxon>Viridiplantae</taxon>
        <taxon>Streptophyta</taxon>
        <taxon>Embryophyta</taxon>
        <taxon>Tracheophyta</taxon>
        <taxon>Spermatophyta</taxon>
        <taxon>Magnoliopsida</taxon>
        <taxon>eudicotyledons</taxon>
        <taxon>Gunneridae</taxon>
        <taxon>Pentapetalae</taxon>
        <taxon>asterids</taxon>
        <taxon>Ericales</taxon>
        <taxon>Ericaceae</taxon>
        <taxon>Ericoideae</taxon>
        <taxon>Rhodoreae</taxon>
        <taxon>Rhododendron</taxon>
    </lineage>
</organism>